<evidence type="ECO:0000256" key="6">
    <source>
        <dbReference type="SAM" id="Phobius"/>
    </source>
</evidence>
<evidence type="ECO:0000256" key="2">
    <source>
        <dbReference type="ARBA" id="ARBA00022692"/>
    </source>
</evidence>
<feature type="transmembrane region" description="Helical" evidence="6">
    <location>
        <begin position="413"/>
        <end position="436"/>
    </location>
</feature>
<evidence type="ECO:0000256" key="4">
    <source>
        <dbReference type="ARBA" id="ARBA00023136"/>
    </source>
</evidence>
<dbReference type="EMBL" id="JASEJX010000014">
    <property type="protein sequence ID" value="KAK4516581.1"/>
    <property type="molecule type" value="Genomic_DNA"/>
</dbReference>
<dbReference type="PANTHER" id="PTHR24064">
    <property type="entry name" value="SOLUTE CARRIER FAMILY 22 MEMBER"/>
    <property type="match status" value="1"/>
</dbReference>
<evidence type="ECO:0000313" key="9">
    <source>
        <dbReference type="Proteomes" id="UP001304243"/>
    </source>
</evidence>
<evidence type="ECO:0000256" key="5">
    <source>
        <dbReference type="SAM" id="MobiDB-lite"/>
    </source>
</evidence>
<name>A0AAN7DKB1_9FUNG</name>
<protein>
    <recommendedName>
        <fullName evidence="7">Major facilitator superfamily (MFS) profile domain-containing protein</fullName>
    </recommendedName>
</protein>
<dbReference type="PROSITE" id="PS00217">
    <property type="entry name" value="SUGAR_TRANSPORT_2"/>
    <property type="match status" value="1"/>
</dbReference>
<dbReference type="Gene3D" id="1.20.1250.20">
    <property type="entry name" value="MFS general substrate transporter like domains"/>
    <property type="match status" value="2"/>
</dbReference>
<feature type="transmembrane region" description="Helical" evidence="6">
    <location>
        <begin position="350"/>
        <end position="371"/>
    </location>
</feature>
<feature type="transmembrane region" description="Helical" evidence="6">
    <location>
        <begin position="116"/>
        <end position="137"/>
    </location>
</feature>
<dbReference type="Proteomes" id="UP001304243">
    <property type="component" value="Unassembled WGS sequence"/>
</dbReference>
<dbReference type="RefSeq" id="XP_064683247.1">
    <property type="nucleotide sequence ID" value="XM_064830745.1"/>
</dbReference>
<feature type="compositionally biased region" description="Polar residues" evidence="5">
    <location>
        <begin position="529"/>
        <end position="556"/>
    </location>
</feature>
<dbReference type="AlphaFoldDB" id="A0AAN7DKB1"/>
<dbReference type="CDD" id="cd17364">
    <property type="entry name" value="MFS_PhT"/>
    <property type="match status" value="1"/>
</dbReference>
<dbReference type="InterPro" id="IPR005828">
    <property type="entry name" value="MFS_sugar_transport-like"/>
</dbReference>
<accession>A0AAN7DKB1</accession>
<sequence length="568" mass="61874">MGSTSYYDDYEHQGSSRFQQAEINLASLQSLEKKDKTFNWFMVRTILTSGAGFFTDSYDVFIINLVTPMLGYVYYASNSNKMPADVEGIVKGMASVGTLIGQLLFGFLGDILGRKIYGFELLIIIVGTINCATASSAVRGVSAIGFLGCWRLILGIGIGGDYPMSATITSEWSSTGKRGQMMALIFSMQGIGTLAAAIVTIILLAIFKEAIIADVMNLDYVWRLCIGLGAVPAVATVYLRFTMPESPRYALNVKHDIEEAAAAAAVKGEQLQEAHVEAERERTVDGEETKRDHWAEFRAYFSQWKHLKVLLGTSLSWFLLDIAFYGLGLNNSAVLAAIGFANKSTPFESLWWNAIGQVIITVLGSVPGYYITVFTVEKLGRRWIQLQGFAVTTVIFAILAGCYHLLIENSMPAFIFLFTLAQLFQNFGANATTFIIPGEVFPTKVRASAHGISAASGKAGAIIASFAFNVLVEVGDTKPGQHAFLPQTLGIFSAVMFLGFVVTFFWVPESKGKDLSEFEEGYMSNDQNTIELDSSNSFGKAQVDSGSSSSNDQNRGFTEAITGDLSKH</sequence>
<feature type="transmembrane region" description="Helical" evidence="6">
    <location>
        <begin position="383"/>
        <end position="407"/>
    </location>
</feature>
<dbReference type="SUPFAM" id="SSF103473">
    <property type="entry name" value="MFS general substrate transporter"/>
    <property type="match status" value="1"/>
</dbReference>
<comment type="caution">
    <text evidence="8">The sequence shown here is derived from an EMBL/GenBank/DDBJ whole genome shotgun (WGS) entry which is preliminary data.</text>
</comment>
<evidence type="ECO:0000256" key="3">
    <source>
        <dbReference type="ARBA" id="ARBA00022989"/>
    </source>
</evidence>
<comment type="subcellular location">
    <subcellularLocation>
        <location evidence="1">Membrane</location>
        <topology evidence="1">Multi-pass membrane protein</topology>
    </subcellularLocation>
</comment>
<feature type="transmembrane region" description="Helical" evidence="6">
    <location>
        <begin position="61"/>
        <end position="77"/>
    </location>
</feature>
<feature type="transmembrane region" description="Helical" evidence="6">
    <location>
        <begin position="448"/>
        <end position="472"/>
    </location>
</feature>
<feature type="transmembrane region" description="Helical" evidence="6">
    <location>
        <begin position="143"/>
        <end position="162"/>
    </location>
</feature>
<feature type="region of interest" description="Disordered" evidence="5">
    <location>
        <begin position="529"/>
        <end position="568"/>
    </location>
</feature>
<dbReference type="InterPro" id="IPR005829">
    <property type="entry name" value="Sugar_transporter_CS"/>
</dbReference>
<evidence type="ECO:0000256" key="1">
    <source>
        <dbReference type="ARBA" id="ARBA00004141"/>
    </source>
</evidence>
<dbReference type="PROSITE" id="PS00216">
    <property type="entry name" value="SUGAR_TRANSPORT_1"/>
    <property type="match status" value="1"/>
</dbReference>
<feature type="transmembrane region" description="Helical" evidence="6">
    <location>
        <begin position="484"/>
        <end position="507"/>
    </location>
</feature>
<gene>
    <name evidence="8" type="ORF">ATC70_011556</name>
</gene>
<evidence type="ECO:0000259" key="7">
    <source>
        <dbReference type="PROSITE" id="PS50850"/>
    </source>
</evidence>
<feature type="domain" description="Major facilitator superfamily (MFS) profile" evidence="7">
    <location>
        <begin position="45"/>
        <end position="511"/>
    </location>
</feature>
<keyword evidence="2 6" id="KW-0812">Transmembrane</keyword>
<feature type="transmembrane region" description="Helical" evidence="6">
    <location>
        <begin position="315"/>
        <end position="338"/>
    </location>
</feature>
<dbReference type="GO" id="GO:0016020">
    <property type="term" value="C:membrane"/>
    <property type="evidence" value="ECO:0007669"/>
    <property type="project" value="UniProtKB-SubCell"/>
</dbReference>
<reference evidence="8 9" key="1">
    <citation type="submission" date="2022-11" db="EMBL/GenBank/DDBJ databases">
        <title>Mucor velutinosus strain NIH1002 WGS.</title>
        <authorList>
            <person name="Subramanian P."/>
            <person name="Mullikin J.C."/>
            <person name="Segre J.A."/>
            <person name="Zelazny A.M."/>
        </authorList>
    </citation>
    <scope>NUCLEOTIDE SEQUENCE [LARGE SCALE GENOMIC DNA]</scope>
    <source>
        <strain evidence="8 9">NIH1002</strain>
    </source>
</reference>
<proteinExistence type="predicted"/>
<feature type="transmembrane region" description="Helical" evidence="6">
    <location>
        <begin position="220"/>
        <end position="239"/>
    </location>
</feature>
<dbReference type="InterPro" id="IPR036259">
    <property type="entry name" value="MFS_trans_sf"/>
</dbReference>
<dbReference type="GeneID" id="89955242"/>
<keyword evidence="3 6" id="KW-1133">Transmembrane helix</keyword>
<organism evidence="8 9">
    <name type="scientific">Mucor velutinosus</name>
    <dbReference type="NCBI Taxonomy" id="708070"/>
    <lineage>
        <taxon>Eukaryota</taxon>
        <taxon>Fungi</taxon>
        <taxon>Fungi incertae sedis</taxon>
        <taxon>Mucoromycota</taxon>
        <taxon>Mucoromycotina</taxon>
        <taxon>Mucoromycetes</taxon>
        <taxon>Mucorales</taxon>
        <taxon>Mucorineae</taxon>
        <taxon>Mucoraceae</taxon>
        <taxon>Mucor</taxon>
    </lineage>
</organism>
<feature type="transmembrane region" description="Helical" evidence="6">
    <location>
        <begin position="183"/>
        <end position="208"/>
    </location>
</feature>
<evidence type="ECO:0000313" key="8">
    <source>
        <dbReference type="EMBL" id="KAK4516581.1"/>
    </source>
</evidence>
<dbReference type="GO" id="GO:0022857">
    <property type="term" value="F:transmembrane transporter activity"/>
    <property type="evidence" value="ECO:0007669"/>
    <property type="project" value="InterPro"/>
</dbReference>
<dbReference type="PROSITE" id="PS50850">
    <property type="entry name" value="MFS"/>
    <property type="match status" value="1"/>
</dbReference>
<dbReference type="InterPro" id="IPR020846">
    <property type="entry name" value="MFS_dom"/>
</dbReference>
<feature type="transmembrane region" description="Helical" evidence="6">
    <location>
        <begin position="89"/>
        <end position="109"/>
    </location>
</feature>
<keyword evidence="9" id="KW-1185">Reference proteome</keyword>
<keyword evidence="4 6" id="KW-0472">Membrane</keyword>
<dbReference type="Pfam" id="PF00083">
    <property type="entry name" value="Sugar_tr"/>
    <property type="match status" value="1"/>
</dbReference>